<dbReference type="PROSITE" id="PS50893">
    <property type="entry name" value="ABC_TRANSPORTER_2"/>
    <property type="match status" value="1"/>
</dbReference>
<evidence type="ECO:0000256" key="3">
    <source>
        <dbReference type="ARBA" id="ARBA00022448"/>
    </source>
</evidence>
<dbReference type="Pfam" id="PF00664">
    <property type="entry name" value="ABC_membrane"/>
    <property type="match status" value="1"/>
</dbReference>
<evidence type="ECO:0000256" key="6">
    <source>
        <dbReference type="ARBA" id="ARBA00022692"/>
    </source>
</evidence>
<gene>
    <name evidence="14" type="ORF">EXN68_09930</name>
</gene>
<evidence type="ECO:0000259" key="12">
    <source>
        <dbReference type="PROSITE" id="PS50893"/>
    </source>
</evidence>
<dbReference type="InterPro" id="IPR039421">
    <property type="entry name" value="Type_1_exporter"/>
</dbReference>
<evidence type="ECO:0000256" key="7">
    <source>
        <dbReference type="ARBA" id="ARBA00022741"/>
    </source>
</evidence>
<accession>A0A546XLX8</accession>
<dbReference type="Gene3D" id="3.40.50.300">
    <property type="entry name" value="P-loop containing nucleotide triphosphate hydrolases"/>
    <property type="match status" value="1"/>
</dbReference>
<evidence type="ECO:0000256" key="8">
    <source>
        <dbReference type="ARBA" id="ARBA00022840"/>
    </source>
</evidence>
<keyword evidence="8 14" id="KW-0067">ATP-binding</keyword>
<keyword evidence="9 11" id="KW-1133">Transmembrane helix</keyword>
<evidence type="ECO:0000313" key="15">
    <source>
        <dbReference type="Proteomes" id="UP000315434"/>
    </source>
</evidence>
<feature type="transmembrane region" description="Helical" evidence="11">
    <location>
        <begin position="240"/>
        <end position="261"/>
    </location>
</feature>
<keyword evidence="4" id="KW-1003">Cell membrane</keyword>
<dbReference type="Proteomes" id="UP000315434">
    <property type="component" value="Unassembled WGS sequence"/>
</dbReference>
<keyword evidence="7" id="KW-0547">Nucleotide-binding</keyword>
<keyword evidence="6 11" id="KW-0812">Transmembrane</keyword>
<dbReference type="OrthoDB" id="9806127at2"/>
<dbReference type="SMART" id="SM00382">
    <property type="entry name" value="AAA"/>
    <property type="match status" value="1"/>
</dbReference>
<dbReference type="InterPro" id="IPR017871">
    <property type="entry name" value="ABC_transporter-like_CS"/>
</dbReference>
<sequence>MADRDPLLYLGIRLDAASLGRMLDGLLLVAQPLLAAVFLWQGAGGNSGRSALWCAGILLLIFTARRLLLWPALRKLYAEAYGGGLRLRRAILAHLIRMPLGAFRAIEGGKLIQAVSEDVLWLENHASYTRPEIAANAAALCACLIGALFFWPIAGLAVVATMITGFVVLVFAQRRLATGLERRGRSLAAVSLVMQEQAEGVSVLRAFSGEDDIGEDFARNVAQLRHGAWRGIRQMTPIAILFRMAIELSAAIAMLIAVFTLGETSGADTIHKVVALLLIVSAIVPARNFASLTAMLVLARIGRRNVDAIFAVPAPVSHADSRPDTFDICYENVSFTHGGRKVPTLSGISFSAKQGEMVALIGANGSGKTTCLQLLMRFFEPDDGTIFIGGRDIRQIDDQVLASMIAPVFQETLLFNETIADNIRVGRPSASDAEVEAAARAAVVHDTIMQFENGYDTMVGTLGARLSGGERQRICIARAILKDAPIILLDEATSAVDPENEEAIQQAISALSIGRTLFVIAHKLPSIIAADRIILLDAGAMVASDTHEVLLQTSQDYRRLWNRSTVMESWTMAIHQ</sequence>
<dbReference type="RefSeq" id="WP_142840628.1">
    <property type="nucleotide sequence ID" value="NZ_SGNY01000002.1"/>
</dbReference>
<evidence type="ECO:0000256" key="9">
    <source>
        <dbReference type="ARBA" id="ARBA00022989"/>
    </source>
</evidence>
<dbReference type="AlphaFoldDB" id="A0A546XLX8"/>
<evidence type="ECO:0000256" key="10">
    <source>
        <dbReference type="ARBA" id="ARBA00023136"/>
    </source>
</evidence>
<feature type="transmembrane region" description="Helical" evidence="11">
    <location>
        <begin position="157"/>
        <end position="177"/>
    </location>
</feature>
<feature type="domain" description="ABC transmembrane type-1" evidence="13">
    <location>
        <begin position="16"/>
        <end position="298"/>
    </location>
</feature>
<dbReference type="GO" id="GO:0034040">
    <property type="term" value="F:ATPase-coupled lipid transmembrane transporter activity"/>
    <property type="evidence" value="ECO:0007669"/>
    <property type="project" value="TreeGrafter"/>
</dbReference>
<protein>
    <submittedName>
        <fullName evidence="14">ABC transporter ATP-binding protein</fullName>
    </submittedName>
</protein>
<dbReference type="Gene3D" id="1.20.1560.10">
    <property type="entry name" value="ABC transporter type 1, transmembrane domain"/>
    <property type="match status" value="1"/>
</dbReference>
<feature type="transmembrane region" description="Helical" evidence="11">
    <location>
        <begin position="50"/>
        <end position="68"/>
    </location>
</feature>
<dbReference type="GO" id="GO:0005524">
    <property type="term" value="F:ATP binding"/>
    <property type="evidence" value="ECO:0007669"/>
    <property type="project" value="UniProtKB-KW"/>
</dbReference>
<dbReference type="SUPFAM" id="SSF52540">
    <property type="entry name" value="P-loop containing nucleoside triphosphate hydrolases"/>
    <property type="match status" value="1"/>
</dbReference>
<evidence type="ECO:0000256" key="4">
    <source>
        <dbReference type="ARBA" id="ARBA00022475"/>
    </source>
</evidence>
<evidence type="ECO:0000256" key="1">
    <source>
        <dbReference type="ARBA" id="ARBA00004651"/>
    </source>
</evidence>
<comment type="similarity">
    <text evidence="2">Belongs to the ABC transporter superfamily.</text>
</comment>
<reference evidence="14 15" key="1">
    <citation type="journal article" date="2019" name="Appl. Microbiol. Biotechnol.">
        <title>Differential efficiency of wild type rhizogenic strains for rol gene transformation of plants.</title>
        <authorList>
            <person name="Desmet S."/>
            <person name="De Keyser E."/>
            <person name="Van Vaerenbergh J."/>
            <person name="Baeyen S."/>
            <person name="Van Huylenbroeck J."/>
            <person name="Geelen D."/>
            <person name="Dhooghe E."/>
        </authorList>
    </citation>
    <scope>NUCLEOTIDE SEQUENCE [LARGE SCALE GENOMIC DNA]</scope>
    <source>
        <strain evidence="14 15">GBBC3284</strain>
    </source>
</reference>
<dbReference type="Pfam" id="PF00005">
    <property type="entry name" value="ABC_tran"/>
    <property type="match status" value="1"/>
</dbReference>
<evidence type="ECO:0000259" key="13">
    <source>
        <dbReference type="PROSITE" id="PS50929"/>
    </source>
</evidence>
<keyword evidence="10 11" id="KW-0472">Membrane</keyword>
<name>A0A546XLX8_RHIRH</name>
<evidence type="ECO:0000256" key="11">
    <source>
        <dbReference type="SAM" id="Phobius"/>
    </source>
</evidence>
<evidence type="ECO:0000313" key="14">
    <source>
        <dbReference type="EMBL" id="TRB01770.1"/>
    </source>
</evidence>
<evidence type="ECO:0000256" key="2">
    <source>
        <dbReference type="ARBA" id="ARBA00005417"/>
    </source>
</evidence>
<organism evidence="14 15">
    <name type="scientific">Rhizobium rhizogenes</name>
    <name type="common">Agrobacterium rhizogenes</name>
    <dbReference type="NCBI Taxonomy" id="359"/>
    <lineage>
        <taxon>Bacteria</taxon>
        <taxon>Pseudomonadati</taxon>
        <taxon>Pseudomonadota</taxon>
        <taxon>Alphaproteobacteria</taxon>
        <taxon>Hyphomicrobiales</taxon>
        <taxon>Rhizobiaceae</taxon>
        <taxon>Rhizobium/Agrobacterium group</taxon>
        <taxon>Rhizobium</taxon>
    </lineage>
</organism>
<dbReference type="FunFam" id="3.40.50.300:FF:000221">
    <property type="entry name" value="Multidrug ABC transporter ATP-binding protein"/>
    <property type="match status" value="1"/>
</dbReference>
<keyword evidence="3" id="KW-0813">Transport</keyword>
<dbReference type="InterPro" id="IPR011527">
    <property type="entry name" value="ABC1_TM_dom"/>
</dbReference>
<dbReference type="InterPro" id="IPR003593">
    <property type="entry name" value="AAA+_ATPase"/>
</dbReference>
<comment type="caution">
    <text evidence="14">The sequence shown here is derived from an EMBL/GenBank/DDBJ whole genome shotgun (WGS) entry which is preliminary data.</text>
</comment>
<dbReference type="InterPro" id="IPR036640">
    <property type="entry name" value="ABC1_TM_sf"/>
</dbReference>
<dbReference type="PANTHER" id="PTHR24221:SF654">
    <property type="entry name" value="ATP-BINDING CASSETTE SUB-FAMILY B MEMBER 6"/>
    <property type="match status" value="1"/>
</dbReference>
<comment type="subcellular location">
    <subcellularLocation>
        <location evidence="1">Cell membrane</location>
        <topology evidence="1">Multi-pass membrane protein</topology>
    </subcellularLocation>
</comment>
<dbReference type="InterPro" id="IPR003439">
    <property type="entry name" value="ABC_transporter-like_ATP-bd"/>
</dbReference>
<keyword evidence="5" id="KW-0762">Sugar transport</keyword>
<proteinExistence type="inferred from homology"/>
<evidence type="ECO:0000256" key="5">
    <source>
        <dbReference type="ARBA" id="ARBA00022597"/>
    </source>
</evidence>
<dbReference type="PROSITE" id="PS00211">
    <property type="entry name" value="ABC_TRANSPORTER_1"/>
    <property type="match status" value="1"/>
</dbReference>
<feature type="transmembrane region" description="Helical" evidence="11">
    <location>
        <begin position="273"/>
        <end position="299"/>
    </location>
</feature>
<feature type="transmembrane region" description="Helical" evidence="11">
    <location>
        <begin position="23"/>
        <end position="44"/>
    </location>
</feature>
<dbReference type="GO" id="GO:0005886">
    <property type="term" value="C:plasma membrane"/>
    <property type="evidence" value="ECO:0007669"/>
    <property type="project" value="UniProtKB-SubCell"/>
</dbReference>
<dbReference type="GO" id="GO:0016887">
    <property type="term" value="F:ATP hydrolysis activity"/>
    <property type="evidence" value="ECO:0007669"/>
    <property type="project" value="InterPro"/>
</dbReference>
<dbReference type="InterPro" id="IPR027417">
    <property type="entry name" value="P-loop_NTPase"/>
</dbReference>
<feature type="domain" description="ABC transporter" evidence="12">
    <location>
        <begin position="328"/>
        <end position="563"/>
    </location>
</feature>
<dbReference type="PROSITE" id="PS50929">
    <property type="entry name" value="ABC_TM1F"/>
    <property type="match status" value="1"/>
</dbReference>
<dbReference type="PANTHER" id="PTHR24221">
    <property type="entry name" value="ATP-BINDING CASSETTE SUB-FAMILY B"/>
    <property type="match status" value="1"/>
</dbReference>
<dbReference type="SUPFAM" id="SSF90123">
    <property type="entry name" value="ABC transporter transmembrane region"/>
    <property type="match status" value="1"/>
</dbReference>
<dbReference type="GO" id="GO:0140359">
    <property type="term" value="F:ABC-type transporter activity"/>
    <property type="evidence" value="ECO:0007669"/>
    <property type="project" value="InterPro"/>
</dbReference>
<dbReference type="EMBL" id="SGNY01000002">
    <property type="protein sequence ID" value="TRB01770.1"/>
    <property type="molecule type" value="Genomic_DNA"/>
</dbReference>